<gene>
    <name evidence="2" type="ORF">Hgul01_01420</name>
</gene>
<reference evidence="2 3" key="1">
    <citation type="submission" date="2024-02" db="EMBL/GenBank/DDBJ databases">
        <title>Herpetosiphon gulosus NBRC 112829.</title>
        <authorList>
            <person name="Ichikawa N."/>
            <person name="Katano-Makiyama Y."/>
            <person name="Hidaka K."/>
        </authorList>
    </citation>
    <scope>NUCLEOTIDE SEQUENCE [LARGE SCALE GENOMIC DNA]</scope>
    <source>
        <strain evidence="2 3">NBRC 112829</strain>
    </source>
</reference>
<feature type="compositionally biased region" description="Pro residues" evidence="1">
    <location>
        <begin position="23"/>
        <end position="55"/>
    </location>
</feature>
<accession>A0ABP9WWQ5</accession>
<sequence>MIRILMPKRLLSADDGGGSGGDPTPPAAPPSPAPAVPVVPPAPPAAPPAAVPPVAQPAADAGIPDLQARLATLETQLEADRAALRSERGARLIEQTAAAHGLDAGLLGRLVTLEFDEQGHPKPLDAAIASLLTTYPYLAKSTAGGTAAPAPIGTSPANPARPPALTKAAIERMTPEQINTNWDAIQAYLARQG</sequence>
<name>A0ABP9WWQ5_9CHLR</name>
<keyword evidence="3" id="KW-1185">Reference proteome</keyword>
<feature type="region of interest" description="Disordered" evidence="1">
    <location>
        <begin position="11"/>
        <end position="57"/>
    </location>
</feature>
<protein>
    <submittedName>
        <fullName evidence="2">Uncharacterized protein</fullName>
    </submittedName>
</protein>
<dbReference type="RefSeq" id="WP_345721256.1">
    <property type="nucleotide sequence ID" value="NZ_BAABRU010000004.1"/>
</dbReference>
<evidence type="ECO:0000313" key="3">
    <source>
        <dbReference type="Proteomes" id="UP001428290"/>
    </source>
</evidence>
<dbReference type="Proteomes" id="UP001428290">
    <property type="component" value="Unassembled WGS sequence"/>
</dbReference>
<evidence type="ECO:0000313" key="2">
    <source>
        <dbReference type="EMBL" id="GAA5527632.1"/>
    </source>
</evidence>
<evidence type="ECO:0000256" key="1">
    <source>
        <dbReference type="SAM" id="MobiDB-lite"/>
    </source>
</evidence>
<dbReference type="EMBL" id="BAABRU010000004">
    <property type="protein sequence ID" value="GAA5527632.1"/>
    <property type="molecule type" value="Genomic_DNA"/>
</dbReference>
<proteinExistence type="predicted"/>
<comment type="caution">
    <text evidence="2">The sequence shown here is derived from an EMBL/GenBank/DDBJ whole genome shotgun (WGS) entry which is preliminary data.</text>
</comment>
<organism evidence="2 3">
    <name type="scientific">Herpetosiphon gulosus</name>
    <dbReference type="NCBI Taxonomy" id="1973496"/>
    <lineage>
        <taxon>Bacteria</taxon>
        <taxon>Bacillati</taxon>
        <taxon>Chloroflexota</taxon>
        <taxon>Chloroflexia</taxon>
        <taxon>Herpetosiphonales</taxon>
        <taxon>Herpetosiphonaceae</taxon>
        <taxon>Herpetosiphon</taxon>
    </lineage>
</organism>